<feature type="coiled-coil region" evidence="1">
    <location>
        <begin position="107"/>
        <end position="134"/>
    </location>
</feature>
<sequence>MASFTDEQMRLLKGNDAISEVSRTRIYYREWFQMQAIMKNRLGMGPTRIFTEAGLPPSLVGYKRIERCMSRWRRKYEGFDLTELDVRGTSFKRRGRTIVKTELAGGLRELRASLDELKDLMAGLRSDLESMEAAINEKGGRA</sequence>
<reference evidence="2 3" key="1">
    <citation type="submission" date="2018-03" db="EMBL/GenBank/DDBJ databases">
        <authorList>
            <person name="Keele B.F."/>
        </authorList>
    </citation>
    <scope>NUCLEOTIDE SEQUENCE [LARGE SCALE GENOMIC DNA]</scope>
    <source>
        <strain evidence="2 3">1-11</strain>
    </source>
</reference>
<name>A0A2R4G3E5_BIFAD</name>
<dbReference type="EMBL" id="CP028341">
    <property type="protein sequence ID" value="AVT45369.1"/>
    <property type="molecule type" value="Genomic_DNA"/>
</dbReference>
<dbReference type="Proteomes" id="UP000241454">
    <property type="component" value="Chromosome"/>
</dbReference>
<dbReference type="AlphaFoldDB" id="A0A2R4G3E5"/>
<evidence type="ECO:0000256" key="1">
    <source>
        <dbReference type="SAM" id="Coils"/>
    </source>
</evidence>
<accession>A0A2R4G3E5</accession>
<gene>
    <name evidence="2" type="ORF">C8077_05200</name>
</gene>
<dbReference type="RefSeq" id="WP_107646261.1">
    <property type="nucleotide sequence ID" value="NZ_CP028341.1"/>
</dbReference>
<organism evidence="2 3">
    <name type="scientific">Bifidobacterium adolescentis</name>
    <dbReference type="NCBI Taxonomy" id="1680"/>
    <lineage>
        <taxon>Bacteria</taxon>
        <taxon>Bacillati</taxon>
        <taxon>Actinomycetota</taxon>
        <taxon>Actinomycetes</taxon>
        <taxon>Bifidobacteriales</taxon>
        <taxon>Bifidobacteriaceae</taxon>
        <taxon>Bifidobacterium</taxon>
    </lineage>
</organism>
<evidence type="ECO:0000313" key="3">
    <source>
        <dbReference type="Proteomes" id="UP000241454"/>
    </source>
</evidence>
<proteinExistence type="predicted"/>
<protein>
    <submittedName>
        <fullName evidence="2">Uncharacterized protein</fullName>
    </submittedName>
</protein>
<keyword evidence="1" id="KW-0175">Coiled coil</keyword>
<evidence type="ECO:0000313" key="2">
    <source>
        <dbReference type="EMBL" id="AVT45369.1"/>
    </source>
</evidence>